<dbReference type="AlphaFoldDB" id="A0A976BBU0"/>
<gene>
    <name evidence="1" type="ORF">CO2235_180023</name>
</gene>
<organism evidence="1 2">
    <name type="scientific">Cupriavidus oxalaticus</name>
    <dbReference type="NCBI Taxonomy" id="96344"/>
    <lineage>
        <taxon>Bacteria</taxon>
        <taxon>Pseudomonadati</taxon>
        <taxon>Pseudomonadota</taxon>
        <taxon>Betaproteobacteria</taxon>
        <taxon>Burkholderiales</taxon>
        <taxon>Burkholderiaceae</taxon>
        <taxon>Cupriavidus</taxon>
    </lineage>
</organism>
<reference evidence="1 2" key="1">
    <citation type="submission" date="2018-01" db="EMBL/GenBank/DDBJ databases">
        <authorList>
            <person name="Clerissi C."/>
        </authorList>
    </citation>
    <scope>NUCLEOTIDE SEQUENCE [LARGE SCALE GENOMIC DNA]</scope>
    <source>
        <strain evidence="1">Cupriavidus oxalaticus LMG 2235</strain>
    </source>
</reference>
<dbReference type="EMBL" id="OGUS01000118">
    <property type="protein sequence ID" value="SPC13125.1"/>
    <property type="molecule type" value="Genomic_DNA"/>
</dbReference>
<comment type="caution">
    <text evidence="1">The sequence shown here is derived from an EMBL/GenBank/DDBJ whole genome shotgun (WGS) entry which is preliminary data.</text>
</comment>
<dbReference type="Proteomes" id="UP000256862">
    <property type="component" value="Chromosome CO2235"/>
</dbReference>
<evidence type="ECO:0000313" key="1">
    <source>
        <dbReference type="EMBL" id="SPC13125.1"/>
    </source>
</evidence>
<name>A0A976BBU0_9BURK</name>
<evidence type="ECO:0000313" key="2">
    <source>
        <dbReference type="Proteomes" id="UP000256862"/>
    </source>
</evidence>
<proteinExistence type="predicted"/>
<accession>A0A976BBU0</accession>
<protein>
    <submittedName>
        <fullName evidence="1">Uncharacterized protein</fullName>
    </submittedName>
</protein>
<sequence length="34" mass="3953">MEYVVVMKRLIAYRGFESPSLRQNNVQSNLKPSP</sequence>